<comment type="caution">
    <text evidence="2">The sequence shown here is derived from an EMBL/GenBank/DDBJ whole genome shotgun (WGS) entry which is preliminary data.</text>
</comment>
<gene>
    <name evidence="2" type="ORF">LRX75_21780</name>
</gene>
<evidence type="ECO:0000313" key="2">
    <source>
        <dbReference type="EMBL" id="MCD7111666.1"/>
    </source>
</evidence>
<protein>
    <submittedName>
        <fullName evidence="2">Uncharacterized protein</fullName>
    </submittedName>
</protein>
<organism evidence="2 3">
    <name type="scientific">Rhizobium quercicola</name>
    <dbReference type="NCBI Taxonomy" id="2901226"/>
    <lineage>
        <taxon>Bacteria</taxon>
        <taxon>Pseudomonadati</taxon>
        <taxon>Pseudomonadota</taxon>
        <taxon>Alphaproteobacteria</taxon>
        <taxon>Hyphomicrobiales</taxon>
        <taxon>Rhizobiaceae</taxon>
        <taxon>Rhizobium/Agrobacterium group</taxon>
        <taxon>Rhizobium</taxon>
    </lineage>
</organism>
<reference evidence="2" key="1">
    <citation type="submission" date="2021-12" db="EMBL/GenBank/DDBJ databases">
        <authorList>
            <person name="Li Y."/>
        </authorList>
    </citation>
    <scope>NUCLEOTIDE SEQUENCE</scope>
    <source>
        <strain evidence="2">DKSPLA3</strain>
    </source>
</reference>
<feature type="region of interest" description="Disordered" evidence="1">
    <location>
        <begin position="26"/>
        <end position="48"/>
    </location>
</feature>
<accession>A0A9X1NYJ1</accession>
<evidence type="ECO:0000313" key="3">
    <source>
        <dbReference type="Proteomes" id="UP001139089"/>
    </source>
</evidence>
<dbReference type="RefSeq" id="WP_231816726.1">
    <property type="nucleotide sequence ID" value="NZ_JAJOZR010000018.1"/>
</dbReference>
<dbReference type="Proteomes" id="UP001139089">
    <property type="component" value="Unassembled WGS sequence"/>
</dbReference>
<keyword evidence="3" id="KW-1185">Reference proteome</keyword>
<name>A0A9X1NYJ1_9HYPH</name>
<sequence>MIDTLRRYTDTSRIHTIDRERAQELYDDAMSRVGEDDDPNLSDAGRQRAAEQRRELAFAAEEFAYAFFIQHGTALDGAADPDSFDYDMVGPFAARPVLTGPELRGEIIKHLRMYYPYTLPLELR</sequence>
<proteinExistence type="predicted"/>
<evidence type="ECO:0000256" key="1">
    <source>
        <dbReference type="SAM" id="MobiDB-lite"/>
    </source>
</evidence>
<dbReference type="AlphaFoldDB" id="A0A9X1NYJ1"/>
<dbReference type="EMBL" id="JAJOZR010000018">
    <property type="protein sequence ID" value="MCD7111666.1"/>
    <property type="molecule type" value="Genomic_DNA"/>
</dbReference>